<feature type="compositionally biased region" description="Polar residues" evidence="1">
    <location>
        <begin position="522"/>
        <end position="532"/>
    </location>
</feature>
<dbReference type="KEGG" id="tpal:117652387"/>
<organism evidence="3">
    <name type="scientific">Thrips palmi</name>
    <name type="common">Melon thrips</name>
    <dbReference type="NCBI Taxonomy" id="161013"/>
    <lineage>
        <taxon>Eukaryota</taxon>
        <taxon>Metazoa</taxon>
        <taxon>Ecdysozoa</taxon>
        <taxon>Arthropoda</taxon>
        <taxon>Hexapoda</taxon>
        <taxon>Insecta</taxon>
        <taxon>Pterygota</taxon>
        <taxon>Neoptera</taxon>
        <taxon>Paraneoptera</taxon>
        <taxon>Thysanoptera</taxon>
        <taxon>Terebrantia</taxon>
        <taxon>Thripoidea</taxon>
        <taxon>Thripidae</taxon>
        <taxon>Thrips</taxon>
    </lineage>
</organism>
<dbReference type="Proteomes" id="UP000515158">
    <property type="component" value="Unplaced"/>
</dbReference>
<dbReference type="InterPro" id="IPR037393">
    <property type="entry name" value="Bud22/SRFB1"/>
</dbReference>
<protein>
    <submittedName>
        <fullName evidence="3">Uncharacterized protein DDB_G0290685</fullName>
    </submittedName>
</protein>
<feature type="compositionally biased region" description="Acidic residues" evidence="1">
    <location>
        <begin position="245"/>
        <end position="301"/>
    </location>
</feature>
<feature type="region of interest" description="Disordered" evidence="1">
    <location>
        <begin position="400"/>
        <end position="550"/>
    </location>
</feature>
<feature type="compositionally biased region" description="Polar residues" evidence="1">
    <location>
        <begin position="189"/>
        <end position="198"/>
    </location>
</feature>
<name>A0A6P9A597_THRPL</name>
<dbReference type="AlphaFoldDB" id="A0A6P9A597"/>
<dbReference type="RefSeq" id="XP_034253143.1">
    <property type="nucleotide sequence ID" value="XM_034397252.1"/>
</dbReference>
<evidence type="ECO:0000256" key="1">
    <source>
        <dbReference type="SAM" id="MobiDB-lite"/>
    </source>
</evidence>
<dbReference type="OrthoDB" id="3364872at2759"/>
<keyword evidence="2" id="KW-1185">Reference proteome</keyword>
<proteinExistence type="predicted"/>
<dbReference type="GO" id="GO:0030686">
    <property type="term" value="C:90S preribosome"/>
    <property type="evidence" value="ECO:0007669"/>
    <property type="project" value="TreeGrafter"/>
</dbReference>
<gene>
    <name evidence="3" type="primary">LOC117652387</name>
</gene>
<accession>A0A6P9A597</accession>
<dbReference type="PANTHER" id="PTHR23325">
    <property type="entry name" value="SERUM RESPONSE FACTOR-BINDING"/>
    <property type="match status" value="1"/>
</dbReference>
<feature type="compositionally biased region" description="Low complexity" evidence="1">
    <location>
        <begin position="178"/>
        <end position="188"/>
    </location>
</feature>
<feature type="compositionally biased region" description="Basic and acidic residues" evidence="1">
    <location>
        <begin position="429"/>
        <end position="447"/>
    </location>
</feature>
<dbReference type="GO" id="GO:0005634">
    <property type="term" value="C:nucleus"/>
    <property type="evidence" value="ECO:0007669"/>
    <property type="project" value="TreeGrafter"/>
</dbReference>
<evidence type="ECO:0000313" key="3">
    <source>
        <dbReference type="RefSeq" id="XP_034253143.1"/>
    </source>
</evidence>
<feature type="compositionally biased region" description="Polar residues" evidence="1">
    <location>
        <begin position="453"/>
        <end position="470"/>
    </location>
</feature>
<dbReference type="GeneID" id="117652387"/>
<feature type="compositionally biased region" description="Low complexity" evidence="1">
    <location>
        <begin position="361"/>
        <end position="371"/>
    </location>
</feature>
<feature type="compositionally biased region" description="Basic and acidic residues" evidence="1">
    <location>
        <begin position="168"/>
        <end position="177"/>
    </location>
</feature>
<dbReference type="GO" id="GO:0030490">
    <property type="term" value="P:maturation of SSU-rRNA"/>
    <property type="evidence" value="ECO:0007669"/>
    <property type="project" value="TreeGrafter"/>
</dbReference>
<feature type="compositionally biased region" description="Basic and acidic residues" evidence="1">
    <location>
        <begin position="307"/>
        <end position="323"/>
    </location>
</feature>
<evidence type="ECO:0000313" key="2">
    <source>
        <dbReference type="Proteomes" id="UP000515158"/>
    </source>
</evidence>
<dbReference type="CTD" id="41139"/>
<feature type="compositionally biased region" description="Polar residues" evidence="1">
    <location>
        <begin position="409"/>
        <end position="418"/>
    </location>
</feature>
<reference evidence="3" key="1">
    <citation type="submission" date="2025-08" db="UniProtKB">
        <authorList>
            <consortium name="RefSeq"/>
        </authorList>
    </citation>
    <scope>IDENTIFICATION</scope>
    <source>
        <tissue evidence="3">Total insect</tissue>
    </source>
</reference>
<feature type="compositionally biased region" description="Basic and acidic residues" evidence="1">
    <location>
        <begin position="341"/>
        <end position="358"/>
    </location>
</feature>
<feature type="region of interest" description="Disordered" evidence="1">
    <location>
        <begin position="153"/>
        <end position="372"/>
    </location>
</feature>
<dbReference type="InParanoid" id="A0A6P9A597"/>
<dbReference type="PANTHER" id="PTHR23325:SF1">
    <property type="entry name" value="SERUM RESPONSE FACTOR-BINDING PROTEIN 1"/>
    <property type="match status" value="1"/>
</dbReference>
<sequence length="565" mass="62934">MLHKTDVSNLITGLRPKLKQAVTYLAHHNSKEITKLEARKGKDAEKCKRKAERLRLETLFLRKIVLDEVSKYALKMDFSQRQKLLDDINLPLETKVLVKLSTSKDVVSYLENFRSTHPEWKEKLPGLIETLGIFTRNKKKVKKNIEKSERKMARKQLNAENNTSVLSNEHKDDEKLKVSTVKATKKVANNQATPTIKTSSKKAKSGKVAEDSEGSDGEDSEEIGSDGEDNEEIGSDGVDSGEIGSDGEDSEEISSDGEENEEIGSDGGDSEEISSDGEDSEEIGSDGEDSEEIGSDGEDSEGISSDGGDRKKIGRTINKDNTKPLKKKRETHAASGSMIAEVRRFADLQKEDNSERKLNAISSIPSSSGPIENVPVEEDSFFLTGGNSFLKTVSVKRADGEGLDRKSWSESSKNLSGNRRQRRAQFTGKDSDQIKPKSFKNKFDKTHERKRNTNASGEHFSNNIKNNVNDVSKFNRKNFSNKNTGNYEQSNEDETLHPSWAAKRRQKISLNSPQGKKIVFKDNQTTGLNVPSSKDETLHPSWAAKRSQKVSLDSFQGKKIKFDDD</sequence>
<feature type="compositionally biased region" description="Acidic residues" evidence="1">
    <location>
        <begin position="211"/>
        <end position="234"/>
    </location>
</feature>
<feature type="compositionally biased region" description="Polar residues" evidence="1">
    <location>
        <begin position="158"/>
        <end position="167"/>
    </location>
</feature>